<dbReference type="InterPro" id="IPR007219">
    <property type="entry name" value="XnlR_reg_dom"/>
</dbReference>
<keyword evidence="4" id="KW-0804">Transcription</keyword>
<evidence type="ECO:0000256" key="3">
    <source>
        <dbReference type="ARBA" id="ARBA00023125"/>
    </source>
</evidence>
<protein>
    <submittedName>
        <fullName evidence="9">Fungal-specific transcription factor domain-containing protein</fullName>
    </submittedName>
</protein>
<dbReference type="Gene3D" id="4.10.240.10">
    <property type="entry name" value="Zn(2)-C6 fungal-type DNA-binding domain"/>
    <property type="match status" value="1"/>
</dbReference>
<dbReference type="Pfam" id="PF00172">
    <property type="entry name" value="Zn_clus"/>
    <property type="match status" value="1"/>
</dbReference>
<keyword evidence="7" id="KW-1133">Transmembrane helix</keyword>
<keyword evidence="2" id="KW-0805">Transcription regulation</keyword>
<reference evidence="9 10" key="1">
    <citation type="submission" date="2024-07" db="EMBL/GenBank/DDBJ databases">
        <title>Section-level genome sequencing and comparative genomics of Aspergillus sections Usti and Cavernicolus.</title>
        <authorList>
            <consortium name="Lawrence Berkeley National Laboratory"/>
            <person name="Nybo J.L."/>
            <person name="Vesth T.C."/>
            <person name="Theobald S."/>
            <person name="Frisvad J.C."/>
            <person name="Larsen T.O."/>
            <person name="Kjaerboelling I."/>
            <person name="Rothschild-Mancinelli K."/>
            <person name="Lyhne E.K."/>
            <person name="Kogle M.E."/>
            <person name="Barry K."/>
            <person name="Clum A."/>
            <person name="Na H."/>
            <person name="Ledsgaard L."/>
            <person name="Lin J."/>
            <person name="Lipzen A."/>
            <person name="Kuo A."/>
            <person name="Riley R."/>
            <person name="Mondo S."/>
            <person name="LaButti K."/>
            <person name="Haridas S."/>
            <person name="Pangalinan J."/>
            <person name="Salamov A.A."/>
            <person name="Simmons B.A."/>
            <person name="Magnuson J.K."/>
            <person name="Chen J."/>
            <person name="Drula E."/>
            <person name="Henrissat B."/>
            <person name="Wiebenga A."/>
            <person name="Lubbers R.J."/>
            <person name="Gomes A.C."/>
            <person name="Makela M.R."/>
            <person name="Stajich J."/>
            <person name="Grigoriev I.V."/>
            <person name="Mortensen U.H."/>
            <person name="De vries R.P."/>
            <person name="Baker S.E."/>
            <person name="Andersen M.R."/>
        </authorList>
    </citation>
    <scope>NUCLEOTIDE SEQUENCE [LARGE SCALE GENOMIC DNA]</scope>
    <source>
        <strain evidence="9 10">CBS 600.67</strain>
    </source>
</reference>
<feature type="domain" description="Zn(2)-C6 fungal-type" evidence="8">
    <location>
        <begin position="23"/>
        <end position="53"/>
    </location>
</feature>
<gene>
    <name evidence="9" type="ORF">BDW59DRAFT_138272</name>
</gene>
<dbReference type="PROSITE" id="PS00463">
    <property type="entry name" value="ZN2_CY6_FUNGAL_1"/>
    <property type="match status" value="1"/>
</dbReference>
<dbReference type="CDD" id="cd12148">
    <property type="entry name" value="fungal_TF_MHR"/>
    <property type="match status" value="1"/>
</dbReference>
<dbReference type="SMART" id="SM00906">
    <property type="entry name" value="Fungal_trans"/>
    <property type="match status" value="1"/>
</dbReference>
<dbReference type="Proteomes" id="UP001610335">
    <property type="component" value="Unassembled WGS sequence"/>
</dbReference>
<evidence type="ECO:0000256" key="7">
    <source>
        <dbReference type="SAM" id="Phobius"/>
    </source>
</evidence>
<dbReference type="PRINTS" id="PR00755">
    <property type="entry name" value="AFLATOXINBRP"/>
</dbReference>
<dbReference type="InterPro" id="IPR001138">
    <property type="entry name" value="Zn2Cys6_DnaBD"/>
</dbReference>
<feature type="transmembrane region" description="Helical" evidence="7">
    <location>
        <begin position="593"/>
        <end position="615"/>
    </location>
</feature>
<accession>A0ABR4J1M2</accession>
<dbReference type="PANTHER" id="PTHR47424:SF3">
    <property type="entry name" value="REGULATORY PROTEIN GAL4"/>
    <property type="match status" value="1"/>
</dbReference>
<dbReference type="CDD" id="cd00067">
    <property type="entry name" value="GAL4"/>
    <property type="match status" value="1"/>
</dbReference>
<dbReference type="PROSITE" id="PS50048">
    <property type="entry name" value="ZN2_CY6_FUNGAL_2"/>
    <property type="match status" value="1"/>
</dbReference>
<evidence type="ECO:0000256" key="6">
    <source>
        <dbReference type="SAM" id="MobiDB-lite"/>
    </source>
</evidence>
<evidence type="ECO:0000313" key="10">
    <source>
        <dbReference type="Proteomes" id="UP001610335"/>
    </source>
</evidence>
<evidence type="ECO:0000256" key="2">
    <source>
        <dbReference type="ARBA" id="ARBA00023015"/>
    </source>
</evidence>
<dbReference type="Pfam" id="PF04082">
    <property type="entry name" value="Fungal_trans"/>
    <property type="match status" value="1"/>
</dbReference>
<dbReference type="SUPFAM" id="SSF57701">
    <property type="entry name" value="Zn2/Cys6 DNA-binding domain"/>
    <property type="match status" value="1"/>
</dbReference>
<evidence type="ECO:0000256" key="4">
    <source>
        <dbReference type="ARBA" id="ARBA00023163"/>
    </source>
</evidence>
<feature type="compositionally biased region" description="Polar residues" evidence="6">
    <location>
        <begin position="111"/>
        <end position="121"/>
    </location>
</feature>
<keyword evidence="7" id="KW-0812">Transmembrane</keyword>
<keyword evidence="5" id="KW-0539">Nucleus</keyword>
<keyword evidence="7" id="KW-0472">Membrane</keyword>
<sequence>MLADAPQTDTEQQQPKRRRVTVACVSCRARKSRCSGQRPKCSTCIELGLTCQYVSSGQSNETVVIGKEHFQAIEDRLNQLESLFPHSPSNGRSSKRPQNDVDTPQDDLHSLTPNLTSTGDGSLTGWIGSDDPTDGMGHFVFGDEEDRAYFGPSSNIAFTSDVSRTLKRLSRTRGEFTSSNGHTTLLDFHIARVSRPNSPPPPPPRMTGWMTNNGPQSGMSISSIFYLPPDHETSALIDQYFANTGLLFPYLHEETFRELYAQLKQNHTATRRTWLGVLNMVLALATHTTVLPMGEGERRQMQSEAFYRRASGLCADYVMNGASLEIVQYLLLVSQYMQGNRSSMQTWATHGLAVKIALQLGLHSPEASKRFSPVEREIRKRTWFGCIVLDRSLSMTFGRPASIPEHYCRLELPVYFDGIEPCERQIEARQRCRYSTDFFNSTIRLYSIMGNTLDLLYDGNLGSNEKILNYELITRILRMRHLLEEWIPQLPGHMFLIRGQDCAAQLGKDPAIDRFRIILTLRYHNLRILIHRVVLVRLCEWIDDFDIQDHDILVLQDVTRSTVQVTIDSATEIINIVRTVVESQSVRRGLLGAWWFTLYYTFDAALVLFTILLLAKRSSFVDLCPPKSPDSLKQTFLSCIEPLRRLDEGNRTIDKCCRCLQTLAEVWNVIESNHEQPISQHVLTLPNNPADADTVDQDLSFLDFNFMTNELFDVTDGILSGRGL</sequence>
<dbReference type="EMBL" id="JBFXLS010000003">
    <property type="protein sequence ID" value="KAL2833911.1"/>
    <property type="molecule type" value="Genomic_DNA"/>
</dbReference>
<evidence type="ECO:0000256" key="5">
    <source>
        <dbReference type="ARBA" id="ARBA00023242"/>
    </source>
</evidence>
<keyword evidence="10" id="KW-1185">Reference proteome</keyword>
<proteinExistence type="predicted"/>
<evidence type="ECO:0000259" key="8">
    <source>
        <dbReference type="PROSITE" id="PS50048"/>
    </source>
</evidence>
<dbReference type="SMART" id="SM00066">
    <property type="entry name" value="GAL4"/>
    <property type="match status" value="1"/>
</dbReference>
<comment type="caution">
    <text evidence="9">The sequence shown here is derived from an EMBL/GenBank/DDBJ whole genome shotgun (WGS) entry which is preliminary data.</text>
</comment>
<name>A0ABR4J1M2_9EURO</name>
<organism evidence="9 10">
    <name type="scientific">Aspergillus cavernicola</name>
    <dbReference type="NCBI Taxonomy" id="176166"/>
    <lineage>
        <taxon>Eukaryota</taxon>
        <taxon>Fungi</taxon>
        <taxon>Dikarya</taxon>
        <taxon>Ascomycota</taxon>
        <taxon>Pezizomycotina</taxon>
        <taxon>Eurotiomycetes</taxon>
        <taxon>Eurotiomycetidae</taxon>
        <taxon>Eurotiales</taxon>
        <taxon>Aspergillaceae</taxon>
        <taxon>Aspergillus</taxon>
        <taxon>Aspergillus subgen. Nidulantes</taxon>
    </lineage>
</organism>
<keyword evidence="1" id="KW-0479">Metal-binding</keyword>
<feature type="region of interest" description="Disordered" evidence="6">
    <location>
        <begin position="82"/>
        <end position="123"/>
    </location>
</feature>
<dbReference type="PANTHER" id="PTHR47424">
    <property type="entry name" value="REGULATORY PROTEIN GAL4"/>
    <property type="match status" value="1"/>
</dbReference>
<dbReference type="InterPro" id="IPR051127">
    <property type="entry name" value="Fungal_SecMet_Regulators"/>
</dbReference>
<evidence type="ECO:0000256" key="1">
    <source>
        <dbReference type="ARBA" id="ARBA00022723"/>
    </source>
</evidence>
<dbReference type="InterPro" id="IPR036864">
    <property type="entry name" value="Zn2-C6_fun-type_DNA-bd_sf"/>
</dbReference>
<evidence type="ECO:0000313" key="9">
    <source>
        <dbReference type="EMBL" id="KAL2833911.1"/>
    </source>
</evidence>
<keyword evidence="3" id="KW-0238">DNA-binding</keyword>